<keyword evidence="6" id="KW-0975">Bacterial flagellum</keyword>
<dbReference type="STRING" id="641238.SAMN04490244_105189"/>
<evidence type="ECO:0000313" key="10">
    <source>
        <dbReference type="Proteomes" id="UP000198885"/>
    </source>
</evidence>
<keyword evidence="9" id="KW-0282">Flagellum</keyword>
<feature type="domain" description="Flagellar basal-body/hook protein C-terminal" evidence="7">
    <location>
        <begin position="445"/>
        <end position="481"/>
    </location>
</feature>
<dbReference type="SUPFAM" id="SSF64518">
    <property type="entry name" value="Phase 1 flagellin"/>
    <property type="match status" value="1"/>
</dbReference>
<evidence type="ECO:0000256" key="1">
    <source>
        <dbReference type="ARBA" id="ARBA00004365"/>
    </source>
</evidence>
<keyword evidence="9" id="KW-0969">Cilium</keyword>
<evidence type="ECO:0000259" key="7">
    <source>
        <dbReference type="Pfam" id="PF06429"/>
    </source>
</evidence>
<dbReference type="GO" id="GO:0044780">
    <property type="term" value="P:bacterial-type flagellum assembly"/>
    <property type="evidence" value="ECO:0007669"/>
    <property type="project" value="InterPro"/>
</dbReference>
<accession>A0A1H9UDD9</accession>
<keyword evidence="5" id="KW-0964">Secreted</keyword>
<feature type="domain" description="Flagellar hook-associated protein FlgK helical" evidence="8">
    <location>
        <begin position="88"/>
        <end position="310"/>
    </location>
</feature>
<dbReference type="Pfam" id="PF22638">
    <property type="entry name" value="FlgK_D1"/>
    <property type="match status" value="1"/>
</dbReference>
<keyword evidence="9" id="KW-0966">Cell projection</keyword>
<dbReference type="OrthoDB" id="7181295at2"/>
<evidence type="ECO:0000313" key="9">
    <source>
        <dbReference type="EMBL" id="SES07083.1"/>
    </source>
</evidence>
<evidence type="ECO:0000256" key="3">
    <source>
        <dbReference type="ARBA" id="ARBA00009677"/>
    </source>
</evidence>
<dbReference type="InterPro" id="IPR002371">
    <property type="entry name" value="FlgK"/>
</dbReference>
<protein>
    <recommendedName>
        <fullName evidence="4">Flagellar hook-associated protein 1</fullName>
    </recommendedName>
</protein>
<dbReference type="RefSeq" id="WP_092693087.1">
    <property type="nucleotide sequence ID" value="NZ_FOGU01000005.1"/>
</dbReference>
<evidence type="ECO:0000256" key="2">
    <source>
        <dbReference type="ARBA" id="ARBA00004613"/>
    </source>
</evidence>
<gene>
    <name evidence="9" type="ORF">SAMN04490244_105189</name>
</gene>
<evidence type="ECO:0000259" key="8">
    <source>
        <dbReference type="Pfam" id="PF22638"/>
    </source>
</evidence>
<reference evidence="9 10" key="1">
    <citation type="submission" date="2016-10" db="EMBL/GenBank/DDBJ databases">
        <authorList>
            <person name="de Groot N.N."/>
        </authorList>
    </citation>
    <scope>NUCLEOTIDE SEQUENCE [LARGE SCALE GENOMIC DNA]</scope>
    <source>
        <strain evidence="9 10">DSM 23042</strain>
    </source>
</reference>
<dbReference type="Proteomes" id="UP000198885">
    <property type="component" value="Unassembled WGS sequence"/>
</dbReference>
<organism evidence="9 10">
    <name type="scientific">Tranquillimonas rosea</name>
    <dbReference type="NCBI Taxonomy" id="641238"/>
    <lineage>
        <taxon>Bacteria</taxon>
        <taxon>Pseudomonadati</taxon>
        <taxon>Pseudomonadota</taxon>
        <taxon>Alphaproteobacteria</taxon>
        <taxon>Rhodobacterales</taxon>
        <taxon>Roseobacteraceae</taxon>
        <taxon>Tranquillimonas</taxon>
    </lineage>
</organism>
<proteinExistence type="inferred from homology"/>
<dbReference type="GO" id="GO:0009424">
    <property type="term" value="C:bacterial-type flagellum hook"/>
    <property type="evidence" value="ECO:0007669"/>
    <property type="project" value="InterPro"/>
</dbReference>
<comment type="subcellular location">
    <subcellularLocation>
        <location evidence="1">Bacterial flagellum</location>
    </subcellularLocation>
    <subcellularLocation>
        <location evidence="2">Secreted</location>
    </subcellularLocation>
</comment>
<name>A0A1H9UDD9_9RHOB</name>
<dbReference type="InterPro" id="IPR010930">
    <property type="entry name" value="Flg_bb/hook_C_dom"/>
</dbReference>
<dbReference type="NCBIfam" id="TIGR02492">
    <property type="entry name" value="flgK_ends"/>
    <property type="match status" value="1"/>
</dbReference>
<comment type="similarity">
    <text evidence="3">Belongs to the flagella basal body rod proteins family.</text>
</comment>
<dbReference type="PANTHER" id="PTHR30033">
    <property type="entry name" value="FLAGELLAR HOOK-ASSOCIATED PROTEIN 1"/>
    <property type="match status" value="1"/>
</dbReference>
<evidence type="ECO:0000256" key="4">
    <source>
        <dbReference type="ARBA" id="ARBA00016244"/>
    </source>
</evidence>
<sequence>MSITGALSNALSGLTATARSAQVVSDNVANVTTDGFAAREIALGARSLGSGGVTVLGVTRRTDPALTAERLVADAALADTSTHASYAARLEQMLAGPDGESGLPARVSALDSSLALAASRPDSTARLDTVLSAAKGLAAEIRSASDGIQSLRQRADAAIASDLSALETGLGRIQDINGNLQRIRSAAGDPNALLDQRQAEIDRIAAIVPVRVLPRDNGAVALMTAGGQILLDGAPARIDFTPTPTVTAGQTLANGGVSGITVNGLPVTVNTGSGRLDGGRLSALFAQRDEILPAAQDRLDAVAGDLISRFADPATDPTLAGGPGLFTDAGALPAGPPSPGLAGRLTVSDTADPDAGGALWRLRSGLGAPTPGEVGDATGLQAMADALERNRPAPHPDLGIGHMTFGSLTDALAGRAAAAHVGAEDAEAFQTIRSEALAGREAALGVDSDEEMQRLLLIEQAYAANARVVSTIDGMIQRLLEI</sequence>
<dbReference type="AlphaFoldDB" id="A0A1H9UDD9"/>
<dbReference type="EMBL" id="FOGU01000005">
    <property type="protein sequence ID" value="SES07083.1"/>
    <property type="molecule type" value="Genomic_DNA"/>
</dbReference>
<dbReference type="Pfam" id="PF06429">
    <property type="entry name" value="Flg_bbr_C"/>
    <property type="match status" value="1"/>
</dbReference>
<keyword evidence="10" id="KW-1185">Reference proteome</keyword>
<dbReference type="GO" id="GO:0005576">
    <property type="term" value="C:extracellular region"/>
    <property type="evidence" value="ECO:0007669"/>
    <property type="project" value="UniProtKB-SubCell"/>
</dbReference>
<evidence type="ECO:0000256" key="5">
    <source>
        <dbReference type="ARBA" id="ARBA00022525"/>
    </source>
</evidence>
<dbReference type="InterPro" id="IPR053927">
    <property type="entry name" value="FlgK_helical"/>
</dbReference>
<dbReference type="PANTHER" id="PTHR30033:SF1">
    <property type="entry name" value="FLAGELLAR HOOK-ASSOCIATED PROTEIN 1"/>
    <property type="match status" value="1"/>
</dbReference>
<evidence type="ECO:0000256" key="6">
    <source>
        <dbReference type="ARBA" id="ARBA00023143"/>
    </source>
</evidence>
<dbReference type="GO" id="GO:0005198">
    <property type="term" value="F:structural molecule activity"/>
    <property type="evidence" value="ECO:0007669"/>
    <property type="project" value="InterPro"/>
</dbReference>